<keyword evidence="6 7" id="KW-0472">Membrane</keyword>
<dbReference type="KEGG" id="scib:HUG20_17310"/>
<evidence type="ECO:0000313" key="8">
    <source>
        <dbReference type="EMBL" id="QQK81498.1"/>
    </source>
</evidence>
<dbReference type="InterPro" id="IPR036259">
    <property type="entry name" value="MFS_trans_sf"/>
</dbReference>
<gene>
    <name evidence="8" type="ORF">HUG20_17310</name>
</gene>
<feature type="transmembrane region" description="Helical" evidence="7">
    <location>
        <begin position="282"/>
        <end position="300"/>
    </location>
</feature>
<accession>A0A7T7CGR9</accession>
<protein>
    <submittedName>
        <fullName evidence="8">MFS transporter</fullName>
    </submittedName>
</protein>
<evidence type="ECO:0000256" key="6">
    <source>
        <dbReference type="ARBA" id="ARBA00023136"/>
    </source>
</evidence>
<dbReference type="InterPro" id="IPR010290">
    <property type="entry name" value="TM_effector"/>
</dbReference>
<feature type="transmembrane region" description="Helical" evidence="7">
    <location>
        <begin position="12"/>
        <end position="31"/>
    </location>
</feature>
<evidence type="ECO:0000313" key="9">
    <source>
        <dbReference type="Proteomes" id="UP000595349"/>
    </source>
</evidence>
<dbReference type="PANTHER" id="PTHR23513:SF19">
    <property type="entry name" value="MAJOR FACILITATOR SUPERFAMILY (MFS) PROFILE DOMAIN-CONTAINING PROTEIN"/>
    <property type="match status" value="1"/>
</dbReference>
<dbReference type="RefSeq" id="WP_200085924.1">
    <property type="nucleotide sequence ID" value="NZ_CP054706.1"/>
</dbReference>
<keyword evidence="2" id="KW-0813">Transport</keyword>
<dbReference type="Proteomes" id="UP000595349">
    <property type="component" value="Chromosome"/>
</dbReference>
<sequence>MHSTFIRLVTGQAFNGAGMVLYIVCLMQMIYEASHSPILMSLVPVTITFTRFISGLVVPVFFQRFPLPMILLYAQSFKSAFFILLILVAFYGELSLIFILMSLLAFLDGCSDPASDALIPRFVQEEALVKANSTAAIVYRTIEFGCWALGGVFLAIFGAEPLLIVVFTLYVIATSVFWTIRQEASVLKDQPRKSSPFEEMLMGWKEVRRFSWLRNFIAVSFMDAAVGVVWIAAIVYIFVEEALGVSEVWWGWINASFFLGLIMTGVIVYAREHLFRRQLRRIVLIGFLGSALVTGTYALITLPLLALLLSVGVGVSQQLRGVGMHTILQQKISGEKLPYVYAVNEAVTTLAFGIGALTVGIIAENTGIRLVYLISAGFLLACMGLWFITFRKIGEEK</sequence>
<evidence type="ECO:0000256" key="4">
    <source>
        <dbReference type="ARBA" id="ARBA00022692"/>
    </source>
</evidence>
<dbReference type="Pfam" id="PF05977">
    <property type="entry name" value="MFS_3"/>
    <property type="match status" value="1"/>
</dbReference>
<name>A0A7T7CGR9_9BACI</name>
<evidence type="ECO:0000256" key="3">
    <source>
        <dbReference type="ARBA" id="ARBA00022475"/>
    </source>
</evidence>
<comment type="subcellular location">
    <subcellularLocation>
        <location evidence="1">Cell membrane</location>
        <topology evidence="1">Multi-pass membrane protein</topology>
    </subcellularLocation>
</comment>
<feature type="transmembrane region" description="Helical" evidence="7">
    <location>
        <begin position="212"/>
        <end position="237"/>
    </location>
</feature>
<dbReference type="EMBL" id="CP054706">
    <property type="protein sequence ID" value="QQK81498.1"/>
    <property type="molecule type" value="Genomic_DNA"/>
</dbReference>
<evidence type="ECO:0000256" key="2">
    <source>
        <dbReference type="ARBA" id="ARBA00022448"/>
    </source>
</evidence>
<evidence type="ECO:0000256" key="5">
    <source>
        <dbReference type="ARBA" id="ARBA00022989"/>
    </source>
</evidence>
<evidence type="ECO:0000256" key="1">
    <source>
        <dbReference type="ARBA" id="ARBA00004651"/>
    </source>
</evidence>
<dbReference type="AlphaFoldDB" id="A0A7T7CGR9"/>
<dbReference type="SUPFAM" id="SSF103473">
    <property type="entry name" value="MFS general substrate transporter"/>
    <property type="match status" value="1"/>
</dbReference>
<dbReference type="CDD" id="cd06173">
    <property type="entry name" value="MFS_MefA_like"/>
    <property type="match status" value="1"/>
</dbReference>
<evidence type="ECO:0000256" key="7">
    <source>
        <dbReference type="SAM" id="Phobius"/>
    </source>
</evidence>
<keyword evidence="5 7" id="KW-1133">Transmembrane helix</keyword>
<feature type="transmembrane region" description="Helical" evidence="7">
    <location>
        <begin position="249"/>
        <end position="270"/>
    </location>
</feature>
<keyword evidence="3" id="KW-1003">Cell membrane</keyword>
<reference evidence="8 9" key="1">
    <citation type="submission" date="2020-06" db="EMBL/GenBank/DDBJ databases">
        <title>Genomic analysis of Salicibibacter sp. NKC21-4.</title>
        <authorList>
            <person name="Oh Y.J."/>
        </authorList>
    </citation>
    <scope>NUCLEOTIDE SEQUENCE [LARGE SCALE GENOMIC DNA]</scope>
    <source>
        <strain evidence="8 9">NKC21-4</strain>
    </source>
</reference>
<proteinExistence type="predicted"/>
<dbReference type="Gene3D" id="1.20.1250.20">
    <property type="entry name" value="MFS general substrate transporter like domains"/>
    <property type="match status" value="1"/>
</dbReference>
<organism evidence="8 9">
    <name type="scientific">Salicibibacter cibi</name>
    <dbReference type="NCBI Taxonomy" id="2743001"/>
    <lineage>
        <taxon>Bacteria</taxon>
        <taxon>Bacillati</taxon>
        <taxon>Bacillota</taxon>
        <taxon>Bacilli</taxon>
        <taxon>Bacillales</taxon>
        <taxon>Bacillaceae</taxon>
        <taxon>Salicibibacter</taxon>
    </lineage>
</organism>
<dbReference type="GO" id="GO:0005886">
    <property type="term" value="C:plasma membrane"/>
    <property type="evidence" value="ECO:0007669"/>
    <property type="project" value="UniProtKB-SubCell"/>
</dbReference>
<feature type="transmembrane region" description="Helical" evidence="7">
    <location>
        <begin position="369"/>
        <end position="388"/>
    </location>
</feature>
<keyword evidence="9" id="KW-1185">Reference proteome</keyword>
<feature type="transmembrane region" description="Helical" evidence="7">
    <location>
        <begin position="82"/>
        <end position="107"/>
    </location>
</feature>
<dbReference type="PANTHER" id="PTHR23513">
    <property type="entry name" value="INTEGRAL MEMBRANE EFFLUX PROTEIN-RELATED"/>
    <property type="match status" value="1"/>
</dbReference>
<feature type="transmembrane region" description="Helical" evidence="7">
    <location>
        <begin position="38"/>
        <end position="62"/>
    </location>
</feature>
<feature type="transmembrane region" description="Helical" evidence="7">
    <location>
        <begin position="162"/>
        <end position="180"/>
    </location>
</feature>
<feature type="transmembrane region" description="Helical" evidence="7">
    <location>
        <begin position="340"/>
        <end position="363"/>
    </location>
</feature>
<keyword evidence="4 7" id="KW-0812">Transmembrane</keyword>